<dbReference type="PANTHER" id="PTHR44809:SF1">
    <property type="entry name" value="PROTEIN O-MANNOSYL-TRANSFERASE TMTC1"/>
    <property type="match status" value="1"/>
</dbReference>
<reference evidence="4 5" key="1">
    <citation type="submission" date="2019-03" db="EMBL/GenBank/DDBJ databases">
        <title>Paraburkholderia sp. 4M-K11, isolated from subtropical forest soil.</title>
        <authorList>
            <person name="Gao Z.-H."/>
            <person name="Qiu L.-H."/>
        </authorList>
    </citation>
    <scope>NUCLEOTIDE SEQUENCE [LARGE SCALE GENOMIC DNA]</scope>
    <source>
        <strain evidence="4 5">4M-K11</strain>
    </source>
</reference>
<dbReference type="Gene3D" id="1.25.40.10">
    <property type="entry name" value="Tetratricopeptide repeat domain"/>
    <property type="match status" value="1"/>
</dbReference>
<dbReference type="EMBL" id="SMRP01000003">
    <property type="protein sequence ID" value="TDG24925.1"/>
    <property type="molecule type" value="Genomic_DNA"/>
</dbReference>
<evidence type="ECO:0000256" key="3">
    <source>
        <dbReference type="PROSITE-ProRule" id="PRU00339"/>
    </source>
</evidence>
<feature type="repeat" description="TPR" evidence="3">
    <location>
        <begin position="157"/>
        <end position="190"/>
    </location>
</feature>
<protein>
    <submittedName>
        <fullName evidence="4">Tetratricopeptide repeat protein</fullName>
    </submittedName>
</protein>
<evidence type="ECO:0000313" key="4">
    <source>
        <dbReference type="EMBL" id="TDG24925.1"/>
    </source>
</evidence>
<proteinExistence type="predicted"/>
<dbReference type="InterPro" id="IPR011990">
    <property type="entry name" value="TPR-like_helical_dom_sf"/>
</dbReference>
<evidence type="ECO:0000313" key="5">
    <source>
        <dbReference type="Proteomes" id="UP000295722"/>
    </source>
</evidence>
<feature type="repeat" description="TPR" evidence="3">
    <location>
        <begin position="89"/>
        <end position="122"/>
    </location>
</feature>
<name>A0A4R5MD61_9BURK</name>
<dbReference type="SUPFAM" id="SSF48452">
    <property type="entry name" value="TPR-like"/>
    <property type="match status" value="1"/>
</dbReference>
<gene>
    <name evidence="4" type="ORF">EYW47_08080</name>
</gene>
<dbReference type="InterPro" id="IPR013105">
    <property type="entry name" value="TPR_2"/>
</dbReference>
<dbReference type="PANTHER" id="PTHR44809">
    <property type="match status" value="1"/>
</dbReference>
<keyword evidence="2 3" id="KW-0802">TPR repeat</keyword>
<dbReference type="Gene3D" id="3.40.50.2000">
    <property type="entry name" value="Glycogen Phosphorylase B"/>
    <property type="match status" value="1"/>
</dbReference>
<dbReference type="SMART" id="SM00028">
    <property type="entry name" value="TPR"/>
    <property type="match status" value="6"/>
</dbReference>
<dbReference type="AlphaFoldDB" id="A0A4R5MD61"/>
<dbReference type="PROSITE" id="PS50293">
    <property type="entry name" value="TPR_REGION"/>
    <property type="match status" value="1"/>
</dbReference>
<comment type="caution">
    <text evidence="4">The sequence shown here is derived from an EMBL/GenBank/DDBJ whole genome shotgun (WGS) entry which is preliminary data.</text>
</comment>
<accession>A0A4R5MD61</accession>
<dbReference type="InterPro" id="IPR052943">
    <property type="entry name" value="TMTC_O-mannosyl-trnsfr"/>
</dbReference>
<dbReference type="InterPro" id="IPR019734">
    <property type="entry name" value="TPR_rpt"/>
</dbReference>
<organism evidence="4 5">
    <name type="scientific">Paraburkholderia silviterrae</name>
    <dbReference type="NCBI Taxonomy" id="2528715"/>
    <lineage>
        <taxon>Bacteria</taxon>
        <taxon>Pseudomonadati</taxon>
        <taxon>Pseudomonadota</taxon>
        <taxon>Betaproteobacteria</taxon>
        <taxon>Burkholderiales</taxon>
        <taxon>Burkholderiaceae</taxon>
        <taxon>Paraburkholderia</taxon>
    </lineage>
</organism>
<evidence type="ECO:0000256" key="1">
    <source>
        <dbReference type="ARBA" id="ARBA00022737"/>
    </source>
</evidence>
<keyword evidence="5" id="KW-1185">Reference proteome</keyword>
<dbReference type="PROSITE" id="PS50005">
    <property type="entry name" value="TPR"/>
    <property type="match status" value="2"/>
</dbReference>
<dbReference type="SUPFAM" id="SSF53756">
    <property type="entry name" value="UDP-Glycosyltransferase/glycogen phosphorylase"/>
    <property type="match status" value="1"/>
</dbReference>
<dbReference type="Pfam" id="PF07719">
    <property type="entry name" value="TPR_2"/>
    <property type="match status" value="1"/>
</dbReference>
<sequence length="554" mass="61885">MSEGHDDAFAQRRALGREPTDEARIEAAVAFYKGGHYAEGLAILQPMIASGHPSAQTLNLAGGLSFACGHWSDAEVFFRRAVAMDRGHCNAHNNLGVVLEKLGHWEEAERAYRDALAIEPRHAGAQFALACLFKVQARWAEAEQACRALLELRPDDAQAHNVLGAALQALGRMDEASAHWREALAIRPDFAEASFNLGIAMQTRMRDSEAEQLYRHCLKHAPGDLEAQFNLAHVLLRTGQFAEGWALYERRLERAAVVLPFAQWRGEPLAGKSISVWAEQGYGDSLQFCRYLPMLKRLGAAKVTVVVQPGLRRLFERIDGVDACIEMSGQAVAHHDYGCAMLSLPHWMGTTLETIPASMPYLDVPRACRTQWRGRLPHGRKIGLVWAGDPRAHDLLLNRVDRRRSLAASAFLPLLRVPGVTFVSLQKGETTQPQIETLPAALRPFDPMHDVRDFADTAAIVEQLDLVITVDTSVAHLAGALDKPVWLLSRYNGCWRWMLDRDDTPWYPRTRLFRQAQPEDWAEVVERVRLALEAWLASEREPSGPTPSFDLGNR</sequence>
<keyword evidence="1" id="KW-0677">Repeat</keyword>
<evidence type="ECO:0000256" key="2">
    <source>
        <dbReference type="ARBA" id="ARBA00022803"/>
    </source>
</evidence>
<dbReference type="Proteomes" id="UP000295722">
    <property type="component" value="Unassembled WGS sequence"/>
</dbReference>
<dbReference type="OrthoDB" id="9814129at2"/>
<dbReference type="Pfam" id="PF13414">
    <property type="entry name" value="TPR_11"/>
    <property type="match status" value="1"/>
</dbReference>